<dbReference type="PANTHER" id="PTHR36973:SF4">
    <property type="entry name" value="NODULATION PROTEIN"/>
    <property type="match status" value="1"/>
</dbReference>
<dbReference type="InterPro" id="IPR006342">
    <property type="entry name" value="FkbM_mtfrase"/>
</dbReference>
<dbReference type="EMBL" id="MN739261">
    <property type="protein sequence ID" value="QHS95943.1"/>
    <property type="molecule type" value="Genomic_DNA"/>
</dbReference>
<dbReference type="AlphaFoldDB" id="A0A6C0BXF6"/>
<dbReference type="InterPro" id="IPR029063">
    <property type="entry name" value="SAM-dependent_MTases_sf"/>
</dbReference>
<organism evidence="2">
    <name type="scientific">viral metagenome</name>
    <dbReference type="NCBI Taxonomy" id="1070528"/>
    <lineage>
        <taxon>unclassified sequences</taxon>
        <taxon>metagenomes</taxon>
        <taxon>organismal metagenomes</taxon>
    </lineage>
</organism>
<protein>
    <recommendedName>
        <fullName evidence="1">Methyltransferase FkbM domain-containing protein</fullName>
    </recommendedName>
</protein>
<proteinExistence type="predicted"/>
<dbReference type="Pfam" id="PF05050">
    <property type="entry name" value="Methyltransf_21"/>
    <property type="match status" value="1"/>
</dbReference>
<sequence length="432" mass="51255">MLILYELIAKYHIKLKGILHVGAHECEEIRHYEVFLPRNKILWIEGLKDKVEYCKNMYPGILIEQAIVSDKYETVKFNISNNTISSSIFDFGLHKTSYPEINYVDSFYTDTKMLKDIIHKYDIHYNFLNLDIQGAELKALKGMEDYLHKVEYIYTEVNSDYVYKDCALINEIDEYLKKFGFERVETMWWDNVCKWGDAFYINRKYTHVTIFGTCRFNKVQYNTNLNELISYTHTTKEVLQLISFLKGEIVIPPPYNTLCFRTAIDKSIGINMDNHYKCKFDNTKVFIIELCSRKKYIHNNYMLHHICVDKRFSIFNNNTPRDILDNYTIENQNDEEIENDILEIQNLLYPRKIVIVSHYNSKLDGEFIDSRNNLVCLLDKICEKHNIPFINPRDALGQYTQEQVMSDNLGHYTEFGLCEFGKYMNNYIKSII</sequence>
<dbReference type="PANTHER" id="PTHR36973">
    <property type="entry name" value="SLL1456 PROTEIN-RELATED"/>
    <property type="match status" value="1"/>
</dbReference>
<accession>A0A6C0BXF6</accession>
<reference evidence="2" key="1">
    <citation type="journal article" date="2020" name="Nature">
        <title>Giant virus diversity and host interactions through global metagenomics.</title>
        <authorList>
            <person name="Schulz F."/>
            <person name="Roux S."/>
            <person name="Paez-Espino D."/>
            <person name="Jungbluth S."/>
            <person name="Walsh D.A."/>
            <person name="Denef V.J."/>
            <person name="McMahon K.D."/>
            <person name="Konstantinidis K.T."/>
            <person name="Eloe-Fadrosh E.A."/>
            <person name="Kyrpides N.C."/>
            <person name="Woyke T."/>
        </authorList>
    </citation>
    <scope>NUCLEOTIDE SEQUENCE</scope>
    <source>
        <strain evidence="2">GVMAG-M-3300019093-7</strain>
    </source>
</reference>
<name>A0A6C0BXF6_9ZZZZ</name>
<dbReference type="GO" id="GO:0008171">
    <property type="term" value="F:O-methyltransferase activity"/>
    <property type="evidence" value="ECO:0007669"/>
    <property type="project" value="TreeGrafter"/>
</dbReference>
<dbReference type="InterPro" id="IPR053188">
    <property type="entry name" value="FkbM_Methyltransferase"/>
</dbReference>
<feature type="domain" description="Methyltransferase FkbM" evidence="1">
    <location>
        <begin position="37"/>
        <end position="182"/>
    </location>
</feature>
<evidence type="ECO:0000259" key="1">
    <source>
        <dbReference type="Pfam" id="PF05050"/>
    </source>
</evidence>
<dbReference type="Gene3D" id="3.40.50.150">
    <property type="entry name" value="Vaccinia Virus protein VP39"/>
    <property type="match status" value="1"/>
</dbReference>
<dbReference type="SUPFAM" id="SSF53335">
    <property type="entry name" value="S-adenosyl-L-methionine-dependent methyltransferases"/>
    <property type="match status" value="1"/>
</dbReference>
<evidence type="ECO:0000313" key="2">
    <source>
        <dbReference type="EMBL" id="QHS95943.1"/>
    </source>
</evidence>